<keyword evidence="1" id="KW-0732">Signal</keyword>
<name>A0ABM9WIW2_9GAMM</name>
<feature type="chain" id="PRO_5045546916" evidence="1">
    <location>
        <begin position="24"/>
        <end position="48"/>
    </location>
</feature>
<dbReference type="Proteomes" id="UP000016543">
    <property type="component" value="Unassembled WGS sequence"/>
</dbReference>
<reference evidence="2 3" key="1">
    <citation type="submission" date="2006-01" db="EMBL/GenBank/DDBJ databases">
        <authorList>
            <person name="Brettar I."/>
            <person name="Hofle M."/>
            <person name="Ferriera S."/>
            <person name="Johnson J."/>
            <person name="Kravitz S."/>
            <person name="Halpern A."/>
            <person name="Remington K."/>
            <person name="Beeson K."/>
            <person name="Tran B."/>
            <person name="Rogers Y.-H."/>
            <person name="Friedman R."/>
            <person name="Venter J.C."/>
        </authorList>
    </citation>
    <scope>NUCLEOTIDE SEQUENCE [LARGE SCALE GENOMIC DNA]</scope>
    <source>
        <strain evidence="2 3">OS145</strain>
    </source>
</reference>
<gene>
    <name evidence="2" type="ORF">OS145_01910</name>
</gene>
<evidence type="ECO:0000313" key="3">
    <source>
        <dbReference type="Proteomes" id="UP000016543"/>
    </source>
</evidence>
<comment type="caution">
    <text evidence="2">The sequence shown here is derived from an EMBL/GenBank/DDBJ whole genome shotgun (WGS) entry which is preliminary data.</text>
</comment>
<evidence type="ECO:0000313" key="2">
    <source>
        <dbReference type="EMBL" id="EAQ30841.1"/>
    </source>
</evidence>
<dbReference type="EMBL" id="AAMX01000042">
    <property type="protein sequence ID" value="EAQ30841.1"/>
    <property type="molecule type" value="Genomic_DNA"/>
</dbReference>
<accession>A0ABM9WIW2</accession>
<dbReference type="PROSITE" id="PS51257">
    <property type="entry name" value="PROKAR_LIPOPROTEIN"/>
    <property type="match status" value="1"/>
</dbReference>
<organism evidence="2 3">
    <name type="scientific">Idiomarina baltica OS145</name>
    <dbReference type="NCBI Taxonomy" id="314276"/>
    <lineage>
        <taxon>Bacteria</taxon>
        <taxon>Pseudomonadati</taxon>
        <taxon>Pseudomonadota</taxon>
        <taxon>Gammaproteobacteria</taxon>
        <taxon>Alteromonadales</taxon>
        <taxon>Idiomarinaceae</taxon>
        <taxon>Idiomarina</taxon>
    </lineage>
</organism>
<sequence length="48" mass="4887">MTTKSFKLASLSAAVLLGLTACGGSDDTNYAPEVSGQNIASAQQWSPV</sequence>
<keyword evidence="3" id="KW-1185">Reference proteome</keyword>
<evidence type="ECO:0000256" key="1">
    <source>
        <dbReference type="SAM" id="SignalP"/>
    </source>
</evidence>
<proteinExistence type="predicted"/>
<feature type="non-terminal residue" evidence="2">
    <location>
        <position position="48"/>
    </location>
</feature>
<feature type="signal peptide" evidence="1">
    <location>
        <begin position="1"/>
        <end position="23"/>
    </location>
</feature>
<protein>
    <submittedName>
        <fullName evidence="2">Uncharacterized protein</fullName>
    </submittedName>
</protein>